<proteinExistence type="predicted"/>
<dbReference type="Gene3D" id="1.10.600.10">
    <property type="entry name" value="Farnesyl Diphosphate Synthase"/>
    <property type="match status" value="1"/>
</dbReference>
<dbReference type="SFLD" id="SFLDG01018">
    <property type="entry name" value="Squalene/Phytoene_Synthase_Lik"/>
    <property type="match status" value="1"/>
</dbReference>
<keyword evidence="3" id="KW-1185">Reference proteome</keyword>
<dbReference type="InterPro" id="IPR044843">
    <property type="entry name" value="Trans_IPPS_bact-type"/>
</dbReference>
<sequence>MKPREVLARHGSSFHMASRLLRRQDADDVATLYAVCRLIDDIADESANGAGQIDQFVEALTDDRPEAVPVDGFAALVRRRQMALAPLVVLARTAAQEARDGRLIETETELIDYCYGVAGTVGELMCPLLGADPVRGRDAAVALGIGMQLTNIARDVLEDAQRGRRYLPAAWVGERSPAVIANAAGADRAPIQAAIGRVIERAEREYAHAETGFSLIPWRNRLAIRVAARLYRAIGLQVRANGCRYWEGRISLTHAARRRLALKALVRPATDRPCIAP</sequence>
<dbReference type="GO" id="GO:0016117">
    <property type="term" value="P:carotenoid biosynthetic process"/>
    <property type="evidence" value="ECO:0007669"/>
    <property type="project" value="UniProtKB-ARBA"/>
</dbReference>
<accession>A0A557RFC8</accession>
<dbReference type="PROSITE" id="PS01045">
    <property type="entry name" value="SQUALEN_PHYTOEN_SYN_2"/>
    <property type="match status" value="1"/>
</dbReference>
<dbReference type="Pfam" id="PF00494">
    <property type="entry name" value="SQS_PSY"/>
    <property type="match status" value="1"/>
</dbReference>
<evidence type="ECO:0000256" key="1">
    <source>
        <dbReference type="ARBA" id="ARBA00022679"/>
    </source>
</evidence>
<dbReference type="RefSeq" id="WP_144348380.1">
    <property type="nucleotide sequence ID" value="NZ_VMKP01000004.1"/>
</dbReference>
<organism evidence="2 3">
    <name type="scientific">Spiribacter aquaticus</name>
    <dbReference type="NCBI Taxonomy" id="1935996"/>
    <lineage>
        <taxon>Bacteria</taxon>
        <taxon>Pseudomonadati</taxon>
        <taxon>Pseudomonadota</taxon>
        <taxon>Gammaproteobacteria</taxon>
        <taxon>Chromatiales</taxon>
        <taxon>Ectothiorhodospiraceae</taxon>
        <taxon>Spiribacter</taxon>
    </lineage>
</organism>
<dbReference type="EMBL" id="VMKP01000004">
    <property type="protein sequence ID" value="TVO63864.1"/>
    <property type="molecule type" value="Genomic_DNA"/>
</dbReference>
<evidence type="ECO:0000313" key="2">
    <source>
        <dbReference type="EMBL" id="TVO63864.1"/>
    </source>
</evidence>
<protein>
    <submittedName>
        <fullName evidence="2">Phytoene/squalene synthase family protein</fullName>
    </submittedName>
</protein>
<dbReference type="AlphaFoldDB" id="A0A557RFC8"/>
<dbReference type="InterPro" id="IPR002060">
    <property type="entry name" value="Squ/phyt_synthse"/>
</dbReference>
<evidence type="ECO:0000313" key="3">
    <source>
        <dbReference type="Proteomes" id="UP000316688"/>
    </source>
</evidence>
<dbReference type="PROSITE" id="PS01044">
    <property type="entry name" value="SQUALEN_PHYTOEN_SYN_1"/>
    <property type="match status" value="1"/>
</dbReference>
<dbReference type="Proteomes" id="UP000316688">
    <property type="component" value="Unassembled WGS sequence"/>
</dbReference>
<dbReference type="SUPFAM" id="SSF48576">
    <property type="entry name" value="Terpenoid synthases"/>
    <property type="match status" value="1"/>
</dbReference>
<dbReference type="InterPro" id="IPR033904">
    <property type="entry name" value="Trans_IPPS_HH"/>
</dbReference>
<dbReference type="GO" id="GO:0004311">
    <property type="term" value="F:geranylgeranyl diphosphate synthase activity"/>
    <property type="evidence" value="ECO:0007669"/>
    <property type="project" value="InterPro"/>
</dbReference>
<keyword evidence="1" id="KW-0808">Transferase</keyword>
<dbReference type="InterPro" id="IPR008949">
    <property type="entry name" value="Isoprenoid_synthase_dom_sf"/>
</dbReference>
<dbReference type="InterPro" id="IPR019845">
    <property type="entry name" value="Squalene/phytoene_synthase_CS"/>
</dbReference>
<reference evidence="2 3" key="1">
    <citation type="submission" date="2019-07" db="EMBL/GenBank/DDBJ databases">
        <title>Reclasification of Spiribacter aquaticus.</title>
        <authorList>
            <person name="Leon M.J."/>
            <person name="Sanchez-Porro C."/>
            <person name="Ventosa A."/>
        </authorList>
    </citation>
    <scope>NUCLEOTIDE SEQUENCE [LARGE SCALE GENOMIC DNA]</scope>
    <source>
        <strain evidence="2 3">SP30</strain>
    </source>
</reference>
<dbReference type="SFLD" id="SFLDG01212">
    <property type="entry name" value="Phytoene_synthase_like"/>
    <property type="match status" value="1"/>
</dbReference>
<dbReference type="GO" id="GO:0051996">
    <property type="term" value="F:squalene synthase [NAD(P)H] activity"/>
    <property type="evidence" value="ECO:0007669"/>
    <property type="project" value="InterPro"/>
</dbReference>
<dbReference type="CDD" id="cd00683">
    <property type="entry name" value="Trans_IPPS_HH"/>
    <property type="match status" value="1"/>
</dbReference>
<name>A0A557RFC8_9GAMM</name>
<gene>
    <name evidence="2" type="ORF">FPL11_09425</name>
</gene>
<comment type="caution">
    <text evidence="2">The sequence shown here is derived from an EMBL/GenBank/DDBJ whole genome shotgun (WGS) entry which is preliminary data.</text>
</comment>
<dbReference type="PANTHER" id="PTHR31480">
    <property type="entry name" value="BIFUNCTIONAL LYCOPENE CYCLASE/PHYTOENE SYNTHASE"/>
    <property type="match status" value="1"/>
</dbReference>
<dbReference type="SFLD" id="SFLDS00005">
    <property type="entry name" value="Isoprenoid_Synthase_Type_I"/>
    <property type="match status" value="1"/>
</dbReference>